<sequence length="545" mass="57126">MRQFATIPVILAMAAFLVVLPQVASAAPSSSSSTESSSTSIGEWWNNFWSAWDLWWYRLLHGGRNPPGYLGTTSSSSSVSMSRTSTLILSSTLSRVSATPSFVSVSVSSSAVSKPSSVSSSSSAASKTSSILSLASSASSASARVSSSVFAPSTSSSSSAAPAATGVTTCSYQPASFFPLSCSAAAAGETDTCCTTTPGGHLLSTQFWDTGSMSTGPNNSWTLHGLWPDNCDGTYEQYCDTSRELTNITAVLAQAGQTELLKVMDTYWKDGSGDDETFWEHEYNKHGTCISGFEPRCFKNYQPQIDAVYYFKRAVQVYQTLPSYDWLAAAGIVPSLDKTYTLAEITQVLETQHGGGVNVQCTSANELDELWYHYVSQGSAVDGNMVPAPLVGSASSCPATGIKYLPKYTTILSTPLPNRNTTTSGKGYIYAAQNGTVPASTCVISAGSWYKGGTCATFTLGFVTGGAYTITSSKGPCAVDSNGLFTCASTVATPGEFLISSTDGSLTLGGSSVFSADKVPSGTDKVDIYKGAGKALPLTLQFKTL</sequence>
<evidence type="ECO:0000256" key="4">
    <source>
        <dbReference type="ARBA" id="ARBA00012571"/>
    </source>
</evidence>
<organism evidence="19">
    <name type="scientific">Phaffia rhodozyma</name>
    <name type="common">Yeast</name>
    <name type="synonym">Xanthophyllomyces dendrorhous</name>
    <dbReference type="NCBI Taxonomy" id="264483"/>
    <lineage>
        <taxon>Eukaryota</taxon>
        <taxon>Fungi</taxon>
        <taxon>Dikarya</taxon>
        <taxon>Basidiomycota</taxon>
        <taxon>Agaricomycotina</taxon>
        <taxon>Tremellomycetes</taxon>
        <taxon>Cystofilobasidiales</taxon>
        <taxon>Mrakiaceae</taxon>
        <taxon>Phaffia</taxon>
    </lineage>
</organism>
<keyword evidence="11" id="KW-0325">Glycoprotein</keyword>
<keyword evidence="8 17" id="KW-0732">Signal</keyword>
<evidence type="ECO:0000256" key="13">
    <source>
        <dbReference type="ARBA" id="ARBA00025494"/>
    </source>
</evidence>
<keyword evidence="6" id="KW-0926">Vacuole</keyword>
<feature type="signal peptide" evidence="17">
    <location>
        <begin position="1"/>
        <end position="26"/>
    </location>
</feature>
<evidence type="ECO:0000313" key="19">
    <source>
        <dbReference type="EMBL" id="CED84786.1"/>
    </source>
</evidence>
<evidence type="ECO:0000256" key="5">
    <source>
        <dbReference type="ARBA" id="ARBA00022490"/>
    </source>
</evidence>
<comment type="similarity">
    <text evidence="3 16">Belongs to the RNase T2 family.</text>
</comment>
<feature type="active site" evidence="15">
    <location>
        <position position="282"/>
    </location>
</feature>
<evidence type="ECO:0000259" key="18">
    <source>
        <dbReference type="Pfam" id="PF25488"/>
    </source>
</evidence>
<evidence type="ECO:0000256" key="1">
    <source>
        <dbReference type="ARBA" id="ARBA00004410"/>
    </source>
</evidence>
<feature type="domain" description="RNase T2-like C-terminal" evidence="18">
    <location>
        <begin position="422"/>
        <end position="540"/>
    </location>
</feature>
<evidence type="ECO:0000256" key="9">
    <source>
        <dbReference type="ARBA" id="ARBA00022801"/>
    </source>
</evidence>
<dbReference type="Pfam" id="PF00445">
    <property type="entry name" value="Ribonuclease_T2"/>
    <property type="match status" value="1"/>
</dbReference>
<dbReference type="GO" id="GO:0006401">
    <property type="term" value="P:RNA catabolic process"/>
    <property type="evidence" value="ECO:0007669"/>
    <property type="project" value="TreeGrafter"/>
</dbReference>
<keyword evidence="12" id="KW-0456">Lyase</keyword>
<dbReference type="PANTHER" id="PTHR11240">
    <property type="entry name" value="RIBONUCLEASE T2"/>
    <property type="match status" value="1"/>
</dbReference>
<evidence type="ECO:0000256" key="14">
    <source>
        <dbReference type="ARBA" id="ARBA00071169"/>
    </source>
</evidence>
<dbReference type="GO" id="GO:0005576">
    <property type="term" value="C:extracellular region"/>
    <property type="evidence" value="ECO:0007669"/>
    <property type="project" value="TreeGrafter"/>
</dbReference>
<evidence type="ECO:0000256" key="8">
    <source>
        <dbReference type="ARBA" id="ARBA00022729"/>
    </source>
</evidence>
<dbReference type="Gene3D" id="3.90.730.10">
    <property type="entry name" value="Ribonuclease T2-like"/>
    <property type="match status" value="1"/>
</dbReference>
<feature type="active site" evidence="15">
    <location>
        <position position="224"/>
    </location>
</feature>
<evidence type="ECO:0000256" key="10">
    <source>
        <dbReference type="ARBA" id="ARBA00023157"/>
    </source>
</evidence>
<dbReference type="EMBL" id="LN483166">
    <property type="protein sequence ID" value="CED84786.1"/>
    <property type="molecule type" value="Genomic_DNA"/>
</dbReference>
<evidence type="ECO:0000256" key="2">
    <source>
        <dbReference type="ARBA" id="ARBA00004496"/>
    </source>
</evidence>
<feature type="active site" evidence="15">
    <location>
        <position position="286"/>
    </location>
</feature>
<dbReference type="AlphaFoldDB" id="A0A0F7STE6"/>
<dbReference type="InterPro" id="IPR036430">
    <property type="entry name" value="RNase_T2-like_sf"/>
</dbReference>
<keyword evidence="7" id="KW-0540">Nuclease</keyword>
<dbReference type="InterPro" id="IPR001568">
    <property type="entry name" value="RNase_T2-like"/>
</dbReference>
<evidence type="ECO:0000256" key="12">
    <source>
        <dbReference type="ARBA" id="ARBA00023239"/>
    </source>
</evidence>
<proteinExistence type="inferred from homology"/>
<keyword evidence="5" id="KW-0963">Cytoplasm</keyword>
<dbReference type="SUPFAM" id="SSF55895">
    <property type="entry name" value="Ribonuclease Rh-like"/>
    <property type="match status" value="1"/>
</dbReference>
<evidence type="ECO:0000256" key="17">
    <source>
        <dbReference type="SAM" id="SignalP"/>
    </source>
</evidence>
<keyword evidence="9" id="KW-0378">Hydrolase</keyword>
<dbReference type="GO" id="GO:0016787">
    <property type="term" value="F:hydrolase activity"/>
    <property type="evidence" value="ECO:0007669"/>
    <property type="project" value="UniProtKB-KW"/>
</dbReference>
<dbReference type="Pfam" id="PF25488">
    <property type="entry name" value="RNaseT2L_C"/>
    <property type="match status" value="1"/>
</dbReference>
<accession>A0A0F7STE6</accession>
<dbReference type="PROSITE" id="PS00531">
    <property type="entry name" value="RNASE_T2_2"/>
    <property type="match status" value="1"/>
</dbReference>
<dbReference type="PROSITE" id="PS00530">
    <property type="entry name" value="RNASE_T2_1"/>
    <property type="match status" value="1"/>
</dbReference>
<evidence type="ECO:0000256" key="11">
    <source>
        <dbReference type="ARBA" id="ARBA00023180"/>
    </source>
</evidence>
<comment type="function">
    <text evidence="13">Rnase which modulates cell survival under stress conditions. Released from the vacuole to the cytoplasm during stress to promote tRNA and rRNA cleavage and to activate separately a downstream pathway that promotes cell death. Involved in cell size, vacuolar morphology and growth at high temperatures and high salt concentration.</text>
</comment>
<dbReference type="FunFam" id="3.90.730.10:FF:000004">
    <property type="entry name" value="Ribonuclease T2-like"/>
    <property type="match status" value="1"/>
</dbReference>
<dbReference type="GO" id="GO:0005775">
    <property type="term" value="C:vacuolar lumen"/>
    <property type="evidence" value="ECO:0007669"/>
    <property type="project" value="UniProtKB-SubCell"/>
</dbReference>
<dbReference type="GO" id="GO:0003723">
    <property type="term" value="F:RNA binding"/>
    <property type="evidence" value="ECO:0007669"/>
    <property type="project" value="InterPro"/>
</dbReference>
<dbReference type="GO" id="GO:0033897">
    <property type="term" value="F:ribonuclease T2 activity"/>
    <property type="evidence" value="ECO:0007669"/>
    <property type="project" value="UniProtKB-EC"/>
</dbReference>
<dbReference type="InterPro" id="IPR033697">
    <property type="entry name" value="Ribonuclease_T2_eukaryotic"/>
</dbReference>
<dbReference type="PANTHER" id="PTHR11240:SF22">
    <property type="entry name" value="RIBONUCLEASE T2"/>
    <property type="match status" value="1"/>
</dbReference>
<dbReference type="InterPro" id="IPR057328">
    <property type="entry name" value="RNaseT2L_C"/>
</dbReference>
<feature type="chain" id="PRO_5002522134" description="Ribonuclease T2-like" evidence="17">
    <location>
        <begin position="27"/>
        <end position="545"/>
    </location>
</feature>
<keyword evidence="10" id="KW-1015">Disulfide bond</keyword>
<dbReference type="CDD" id="cd01061">
    <property type="entry name" value="RNase_T2_euk"/>
    <property type="match status" value="1"/>
</dbReference>
<dbReference type="InterPro" id="IPR018188">
    <property type="entry name" value="RNase_T2_His_AS_1"/>
</dbReference>
<evidence type="ECO:0000256" key="16">
    <source>
        <dbReference type="RuleBase" id="RU004328"/>
    </source>
</evidence>
<dbReference type="InterPro" id="IPR033130">
    <property type="entry name" value="RNase_T2_His_AS_2"/>
</dbReference>
<evidence type="ECO:0000256" key="6">
    <source>
        <dbReference type="ARBA" id="ARBA00022554"/>
    </source>
</evidence>
<evidence type="ECO:0000256" key="7">
    <source>
        <dbReference type="ARBA" id="ARBA00022722"/>
    </source>
</evidence>
<dbReference type="EC" id="4.6.1.19" evidence="4"/>
<evidence type="ECO:0000256" key="15">
    <source>
        <dbReference type="PIRSR" id="PIRSR633697-1"/>
    </source>
</evidence>
<evidence type="ECO:0000256" key="3">
    <source>
        <dbReference type="ARBA" id="ARBA00007469"/>
    </source>
</evidence>
<protein>
    <recommendedName>
        <fullName evidence="14">Ribonuclease T2-like</fullName>
        <ecNumber evidence="4">4.6.1.19</ecNumber>
    </recommendedName>
</protein>
<reference evidence="19" key="1">
    <citation type="submission" date="2014-08" db="EMBL/GenBank/DDBJ databases">
        <authorList>
            <person name="Sharma Rahul"/>
            <person name="Thines Marco"/>
        </authorList>
    </citation>
    <scope>NUCLEOTIDE SEQUENCE</scope>
</reference>
<name>A0A0F7STE6_PHARH</name>
<comment type="subcellular location">
    <subcellularLocation>
        <location evidence="2">Cytoplasm</location>
    </subcellularLocation>
    <subcellularLocation>
        <location evidence="1">Vacuole lumen</location>
    </subcellularLocation>
</comment>